<proteinExistence type="predicted"/>
<feature type="domain" description="EAL" evidence="1">
    <location>
        <begin position="156"/>
        <end position="418"/>
    </location>
</feature>
<dbReference type="CDD" id="cd01948">
    <property type="entry name" value="EAL"/>
    <property type="match status" value="1"/>
</dbReference>
<gene>
    <name evidence="2" type="ORF">SAMN05421547_107251</name>
</gene>
<dbReference type="EMBL" id="FNPE01000007">
    <property type="protein sequence ID" value="SDY75458.1"/>
    <property type="molecule type" value="Genomic_DNA"/>
</dbReference>
<dbReference type="SMART" id="SM00052">
    <property type="entry name" value="EAL"/>
    <property type="match status" value="1"/>
</dbReference>
<dbReference type="InterPro" id="IPR050706">
    <property type="entry name" value="Cyclic-di-GMP_PDE-like"/>
</dbReference>
<accession>A0A1H3MGJ2</accession>
<dbReference type="RefSeq" id="WP_074921674.1">
    <property type="nucleotide sequence ID" value="NZ_CP141274.1"/>
</dbReference>
<organism evidence="2 3">
    <name type="scientific">Delftia lacustris</name>
    <dbReference type="NCBI Taxonomy" id="558537"/>
    <lineage>
        <taxon>Bacteria</taxon>
        <taxon>Pseudomonadati</taxon>
        <taxon>Pseudomonadota</taxon>
        <taxon>Betaproteobacteria</taxon>
        <taxon>Burkholderiales</taxon>
        <taxon>Comamonadaceae</taxon>
        <taxon>Delftia</taxon>
    </lineage>
</organism>
<evidence type="ECO:0000259" key="1">
    <source>
        <dbReference type="PROSITE" id="PS50883"/>
    </source>
</evidence>
<dbReference type="GeneID" id="94694318"/>
<dbReference type="PANTHER" id="PTHR33121">
    <property type="entry name" value="CYCLIC DI-GMP PHOSPHODIESTERASE PDEF"/>
    <property type="match status" value="1"/>
</dbReference>
<dbReference type="InterPro" id="IPR001633">
    <property type="entry name" value="EAL_dom"/>
</dbReference>
<protein>
    <submittedName>
        <fullName evidence="2">EAL domain, c-di-GMP-specific phosphodiesterase class I (Or its enzymatically inactive variant)</fullName>
    </submittedName>
</protein>
<name>A0A1H3MGJ2_9BURK</name>
<sequence>MHDIIEPSHSDMPLDLAIWLPPLQAWRSVYGNGFCDEAMQACMDRLKGLGIDAQSLERAGDTLLVRGFDPRTLADTVLPGHHARHGWMHALESALVSEPVVHGSRQAYLRAEVQALGCVSFAGLHEIRGKGHATAGGQDMAVRRMPARLVKGYQADMQLAGRLLDDLRLGHLALAFQPVTLLEPGGMAGGGSGTGTGRTLYHECLLRRSVFSAYDNYAVPHAIEALERLGLAARLDRSVLWSVIGALEMKTGHSLGCNLSAASFCDEAWWEGVFDYLEERPEIAQRLVLEITETGVFPCEKAALGLVRHLQILGVRVALDDIVPRRGGLDILGKLRANIVKIDKSVLDQSLQSRPSARMLQGLISLCADRGACVIVEGVESAQGMEAVALAGAHGVQGFFIARPSLHGLLDQVVCVADVLEVLQASEAQEGDALDMALSMALSWSGMDRVTALSAADGGTGGAVGAVGTVGAPASALSAA</sequence>
<dbReference type="Gene3D" id="3.20.20.450">
    <property type="entry name" value="EAL domain"/>
    <property type="match status" value="1"/>
</dbReference>
<evidence type="ECO:0000313" key="3">
    <source>
        <dbReference type="Proteomes" id="UP000183417"/>
    </source>
</evidence>
<dbReference type="InterPro" id="IPR035919">
    <property type="entry name" value="EAL_sf"/>
</dbReference>
<dbReference type="AlphaFoldDB" id="A0A1H3MGJ2"/>
<dbReference type="GO" id="GO:0071111">
    <property type="term" value="F:cyclic-guanylate-specific phosphodiesterase activity"/>
    <property type="evidence" value="ECO:0007669"/>
    <property type="project" value="InterPro"/>
</dbReference>
<reference evidence="2 3" key="1">
    <citation type="submission" date="2016-10" db="EMBL/GenBank/DDBJ databases">
        <authorList>
            <person name="de Groot N.N."/>
        </authorList>
    </citation>
    <scope>NUCLEOTIDE SEQUENCE [LARGE SCALE GENOMIC DNA]</scope>
    <source>
        <strain evidence="2 3">LMG 24775</strain>
    </source>
</reference>
<dbReference type="PANTHER" id="PTHR33121:SF23">
    <property type="entry name" value="CYCLIC DI-GMP PHOSPHODIESTERASE PDEB"/>
    <property type="match status" value="1"/>
</dbReference>
<dbReference type="SUPFAM" id="SSF141868">
    <property type="entry name" value="EAL domain-like"/>
    <property type="match status" value="1"/>
</dbReference>
<evidence type="ECO:0000313" key="2">
    <source>
        <dbReference type="EMBL" id="SDY75458.1"/>
    </source>
</evidence>
<dbReference type="Proteomes" id="UP000183417">
    <property type="component" value="Unassembled WGS sequence"/>
</dbReference>
<dbReference type="Pfam" id="PF00563">
    <property type="entry name" value="EAL"/>
    <property type="match status" value="1"/>
</dbReference>
<dbReference type="PROSITE" id="PS50883">
    <property type="entry name" value="EAL"/>
    <property type="match status" value="1"/>
</dbReference>